<dbReference type="InterPro" id="IPR044610">
    <property type="entry name" value="GLCAT14A/B/C"/>
</dbReference>
<dbReference type="Proteomes" id="UP001237642">
    <property type="component" value="Unassembled WGS sequence"/>
</dbReference>
<protein>
    <submittedName>
        <fullName evidence="7">Beta-glucuronosyltransferase GlcAT14A</fullName>
    </submittedName>
</protein>
<dbReference type="Pfam" id="PF02485">
    <property type="entry name" value="Branch"/>
    <property type="match status" value="1"/>
</dbReference>
<keyword evidence="3" id="KW-0808">Transferase</keyword>
<evidence type="ECO:0000256" key="1">
    <source>
        <dbReference type="ARBA" id="ARBA00004606"/>
    </source>
</evidence>
<reference evidence="7" key="2">
    <citation type="submission" date="2023-05" db="EMBL/GenBank/DDBJ databases">
        <authorList>
            <person name="Schelkunov M.I."/>
        </authorList>
    </citation>
    <scope>NUCLEOTIDE SEQUENCE</scope>
    <source>
        <strain evidence="7">Hsosn_3</strain>
        <tissue evidence="7">Leaf</tissue>
    </source>
</reference>
<gene>
    <name evidence="7" type="ORF">POM88_014448</name>
</gene>
<evidence type="ECO:0000313" key="7">
    <source>
        <dbReference type="EMBL" id="KAK1395392.1"/>
    </source>
</evidence>
<dbReference type="PANTHER" id="PTHR45719">
    <property type="entry name" value="GLYCOSYLTRANSFERASE"/>
    <property type="match status" value="1"/>
</dbReference>
<evidence type="ECO:0000256" key="3">
    <source>
        <dbReference type="ARBA" id="ARBA00022679"/>
    </source>
</evidence>
<keyword evidence="6" id="KW-1133">Transmembrane helix</keyword>
<keyword evidence="6" id="KW-0812">Transmembrane</keyword>
<proteinExistence type="predicted"/>
<organism evidence="7 8">
    <name type="scientific">Heracleum sosnowskyi</name>
    <dbReference type="NCBI Taxonomy" id="360622"/>
    <lineage>
        <taxon>Eukaryota</taxon>
        <taxon>Viridiplantae</taxon>
        <taxon>Streptophyta</taxon>
        <taxon>Embryophyta</taxon>
        <taxon>Tracheophyta</taxon>
        <taxon>Spermatophyta</taxon>
        <taxon>Magnoliopsida</taxon>
        <taxon>eudicotyledons</taxon>
        <taxon>Gunneridae</taxon>
        <taxon>Pentapetalae</taxon>
        <taxon>asterids</taxon>
        <taxon>campanulids</taxon>
        <taxon>Apiales</taxon>
        <taxon>Apiaceae</taxon>
        <taxon>Apioideae</taxon>
        <taxon>apioid superclade</taxon>
        <taxon>Tordylieae</taxon>
        <taxon>Tordyliinae</taxon>
        <taxon>Heracleum</taxon>
    </lineage>
</organism>
<dbReference type="AlphaFoldDB" id="A0AAD8J0E3"/>
<evidence type="ECO:0000256" key="5">
    <source>
        <dbReference type="ARBA" id="ARBA00023180"/>
    </source>
</evidence>
<evidence type="ECO:0000256" key="2">
    <source>
        <dbReference type="ARBA" id="ARBA00022676"/>
    </source>
</evidence>
<dbReference type="InterPro" id="IPR003406">
    <property type="entry name" value="Glyco_trans_14"/>
</dbReference>
<dbReference type="PANTHER" id="PTHR45719:SF10">
    <property type="entry name" value="CORE-2_I-BRANCHING BETA-1,6-N-ACETYLGLUCOSAMINYLTRANSFERASE FAMILY PROTEIN"/>
    <property type="match status" value="1"/>
</dbReference>
<keyword evidence="4 6" id="KW-0472">Membrane</keyword>
<keyword evidence="8" id="KW-1185">Reference proteome</keyword>
<evidence type="ECO:0000313" key="8">
    <source>
        <dbReference type="Proteomes" id="UP001237642"/>
    </source>
</evidence>
<feature type="transmembrane region" description="Helical" evidence="6">
    <location>
        <begin position="20"/>
        <end position="39"/>
    </location>
</feature>
<dbReference type="EMBL" id="JAUIZM010000003">
    <property type="protein sequence ID" value="KAK1395392.1"/>
    <property type="molecule type" value="Genomic_DNA"/>
</dbReference>
<keyword evidence="5" id="KW-0325">Glycoprotein</keyword>
<sequence>MTLQTQSPTTPTSTSTSTSTTFHYLLPTLLFSLLFILFLSSSLSPSPLSLSHDPLLFPSHPNHNHPLLFLSHRSPSSSTPPPSPSLAYLISGSKGDSGRILRLLFAVYHPMNHYLIHLDLGAEDSDRDEMVRVVMGVRVFKAAQNVNVVGKAGLCYEDGASAVSCVLHGASVLLRLSGRWDWFVHLSASHYPLITQDDLLHILSYLPKDVNFVNHTSYIGWRESRRLKPIVVDPGLYLSEINPMFYASQKRELPDAYQLFTGSASGILSRNLLEFCIVGTENFPRTLLMYLSNSLSAQSLYFPTLICNSKQFRRTIINHNLQHAALDDKQEPRPLNSSDIDDLFNTGAAFASPFLPDDPVLDLIDQKILGRDPGKPTPGGWCVGESEDDICSDWGDAEVLRPSPAARKLERSIVKLLSDGAYKSHQCVVE</sequence>
<dbReference type="GO" id="GO:0015020">
    <property type="term" value="F:glucuronosyltransferase activity"/>
    <property type="evidence" value="ECO:0007669"/>
    <property type="project" value="InterPro"/>
</dbReference>
<comment type="subcellular location">
    <subcellularLocation>
        <location evidence="1">Membrane</location>
        <topology evidence="1">Single-pass type II membrane protein</topology>
    </subcellularLocation>
</comment>
<accession>A0AAD8J0E3</accession>
<dbReference type="GO" id="GO:0016020">
    <property type="term" value="C:membrane"/>
    <property type="evidence" value="ECO:0007669"/>
    <property type="project" value="UniProtKB-SubCell"/>
</dbReference>
<comment type="caution">
    <text evidence="7">The sequence shown here is derived from an EMBL/GenBank/DDBJ whole genome shotgun (WGS) entry which is preliminary data.</text>
</comment>
<name>A0AAD8J0E3_9APIA</name>
<evidence type="ECO:0000256" key="6">
    <source>
        <dbReference type="SAM" id="Phobius"/>
    </source>
</evidence>
<evidence type="ECO:0000256" key="4">
    <source>
        <dbReference type="ARBA" id="ARBA00023136"/>
    </source>
</evidence>
<reference evidence="7" key="1">
    <citation type="submission" date="2023-02" db="EMBL/GenBank/DDBJ databases">
        <title>Genome of toxic invasive species Heracleum sosnowskyi carries increased number of genes despite the absence of recent whole-genome duplications.</title>
        <authorList>
            <person name="Schelkunov M."/>
            <person name="Shtratnikova V."/>
            <person name="Makarenko M."/>
            <person name="Klepikova A."/>
            <person name="Omelchenko D."/>
            <person name="Novikova G."/>
            <person name="Obukhova E."/>
            <person name="Bogdanov V."/>
            <person name="Penin A."/>
            <person name="Logacheva M."/>
        </authorList>
    </citation>
    <scope>NUCLEOTIDE SEQUENCE</scope>
    <source>
        <strain evidence="7">Hsosn_3</strain>
        <tissue evidence="7">Leaf</tissue>
    </source>
</reference>
<keyword evidence="2" id="KW-0328">Glycosyltransferase</keyword>